<sequence>MEPDVVRERATGGSFLWARQLHAILWKNVYVRRVCRHYPTTIVEVLLMVFWLYGIQEDSVVREPLMRRPDAIYPPQRPGAFWNKAEGMVGINKYFLVSEDQTPDPLN</sequence>
<comment type="caution">
    <text evidence="1">The sequence shown here is derived from an EMBL/GenBank/DDBJ whole genome shotgun (WGS) entry which is preliminary data.</text>
</comment>
<organism evidence="1 2">
    <name type="scientific">Haemaphysalis longicornis</name>
    <name type="common">Bush tick</name>
    <dbReference type="NCBI Taxonomy" id="44386"/>
    <lineage>
        <taxon>Eukaryota</taxon>
        <taxon>Metazoa</taxon>
        <taxon>Ecdysozoa</taxon>
        <taxon>Arthropoda</taxon>
        <taxon>Chelicerata</taxon>
        <taxon>Arachnida</taxon>
        <taxon>Acari</taxon>
        <taxon>Parasitiformes</taxon>
        <taxon>Ixodida</taxon>
        <taxon>Ixodoidea</taxon>
        <taxon>Ixodidae</taxon>
        <taxon>Haemaphysalinae</taxon>
        <taxon>Haemaphysalis</taxon>
    </lineage>
</organism>
<accession>A0A9J6GHE1</accession>
<name>A0A9J6GHE1_HAELO</name>
<proteinExistence type="predicted"/>
<keyword evidence="2" id="KW-1185">Reference proteome</keyword>
<evidence type="ECO:0000313" key="2">
    <source>
        <dbReference type="Proteomes" id="UP000821853"/>
    </source>
</evidence>
<dbReference type="AlphaFoldDB" id="A0A9J6GHE1"/>
<dbReference type="EMBL" id="JABSTR010000007">
    <property type="protein sequence ID" value="KAH9374813.1"/>
    <property type="molecule type" value="Genomic_DNA"/>
</dbReference>
<gene>
    <name evidence="1" type="ORF">HPB48_020614</name>
</gene>
<reference evidence="1 2" key="1">
    <citation type="journal article" date="2020" name="Cell">
        <title>Large-Scale Comparative Analyses of Tick Genomes Elucidate Their Genetic Diversity and Vector Capacities.</title>
        <authorList>
            <consortium name="Tick Genome and Microbiome Consortium (TIGMIC)"/>
            <person name="Jia N."/>
            <person name="Wang J."/>
            <person name="Shi W."/>
            <person name="Du L."/>
            <person name="Sun Y."/>
            <person name="Zhan W."/>
            <person name="Jiang J.F."/>
            <person name="Wang Q."/>
            <person name="Zhang B."/>
            <person name="Ji P."/>
            <person name="Bell-Sakyi L."/>
            <person name="Cui X.M."/>
            <person name="Yuan T.T."/>
            <person name="Jiang B.G."/>
            <person name="Yang W.F."/>
            <person name="Lam T.T."/>
            <person name="Chang Q.C."/>
            <person name="Ding S.J."/>
            <person name="Wang X.J."/>
            <person name="Zhu J.G."/>
            <person name="Ruan X.D."/>
            <person name="Zhao L."/>
            <person name="Wei J.T."/>
            <person name="Ye R.Z."/>
            <person name="Que T.C."/>
            <person name="Du C.H."/>
            <person name="Zhou Y.H."/>
            <person name="Cheng J.X."/>
            <person name="Dai P.F."/>
            <person name="Guo W.B."/>
            <person name="Han X.H."/>
            <person name="Huang E.J."/>
            <person name="Li L.F."/>
            <person name="Wei W."/>
            <person name="Gao Y.C."/>
            <person name="Liu J.Z."/>
            <person name="Shao H.Z."/>
            <person name="Wang X."/>
            <person name="Wang C.C."/>
            <person name="Yang T.C."/>
            <person name="Huo Q.B."/>
            <person name="Li W."/>
            <person name="Chen H.Y."/>
            <person name="Chen S.E."/>
            <person name="Zhou L.G."/>
            <person name="Ni X.B."/>
            <person name="Tian J.H."/>
            <person name="Sheng Y."/>
            <person name="Liu T."/>
            <person name="Pan Y.S."/>
            <person name="Xia L.Y."/>
            <person name="Li J."/>
            <person name="Zhao F."/>
            <person name="Cao W.C."/>
        </authorList>
    </citation>
    <scope>NUCLEOTIDE SEQUENCE [LARGE SCALE GENOMIC DNA]</scope>
    <source>
        <strain evidence="1">HaeL-2018</strain>
    </source>
</reference>
<dbReference type="VEuPathDB" id="VectorBase:HLOH_049266"/>
<dbReference type="Proteomes" id="UP000821853">
    <property type="component" value="Chromosome 5"/>
</dbReference>
<evidence type="ECO:0000313" key="1">
    <source>
        <dbReference type="EMBL" id="KAH9374813.1"/>
    </source>
</evidence>
<protein>
    <submittedName>
        <fullName evidence="1">Uncharacterized protein</fullName>
    </submittedName>
</protein>